<accession>A0A9J6FB21</accession>
<comment type="caution">
    <text evidence="1">The sequence shown here is derived from an EMBL/GenBank/DDBJ whole genome shotgun (WGS) entry which is preliminary data.</text>
</comment>
<evidence type="ECO:0000313" key="1">
    <source>
        <dbReference type="EMBL" id="KAH9359633.1"/>
    </source>
</evidence>
<gene>
    <name evidence="1" type="ORF">HPB48_021448</name>
</gene>
<dbReference type="VEuPathDB" id="VectorBase:HLOH_063952"/>
<dbReference type="EMBL" id="JABSTR010000001">
    <property type="protein sequence ID" value="KAH9359633.1"/>
    <property type="molecule type" value="Genomic_DNA"/>
</dbReference>
<protein>
    <submittedName>
        <fullName evidence="1">Uncharacterized protein</fullName>
    </submittedName>
</protein>
<evidence type="ECO:0000313" key="2">
    <source>
        <dbReference type="Proteomes" id="UP000821853"/>
    </source>
</evidence>
<dbReference type="Proteomes" id="UP000821853">
    <property type="component" value="Chromosome 1"/>
</dbReference>
<sequence>MRTTSTYTDVDGRTIETPMKLARLTADALPTIFLDCPAYESVMRKTREGPDEKRRRAENELLQHAIQQSKVTYEAESQENKIESILDITFSRAHTTQGVLVPYRV</sequence>
<keyword evidence="2" id="KW-1185">Reference proteome</keyword>
<dbReference type="AlphaFoldDB" id="A0A9J6FB21"/>
<name>A0A9J6FB21_HAELO</name>
<reference evidence="1 2" key="1">
    <citation type="journal article" date="2020" name="Cell">
        <title>Large-Scale Comparative Analyses of Tick Genomes Elucidate Their Genetic Diversity and Vector Capacities.</title>
        <authorList>
            <consortium name="Tick Genome and Microbiome Consortium (TIGMIC)"/>
            <person name="Jia N."/>
            <person name="Wang J."/>
            <person name="Shi W."/>
            <person name="Du L."/>
            <person name="Sun Y."/>
            <person name="Zhan W."/>
            <person name="Jiang J.F."/>
            <person name="Wang Q."/>
            <person name="Zhang B."/>
            <person name="Ji P."/>
            <person name="Bell-Sakyi L."/>
            <person name="Cui X.M."/>
            <person name="Yuan T.T."/>
            <person name="Jiang B.G."/>
            <person name="Yang W.F."/>
            <person name="Lam T.T."/>
            <person name="Chang Q.C."/>
            <person name="Ding S.J."/>
            <person name="Wang X.J."/>
            <person name="Zhu J.G."/>
            <person name="Ruan X.D."/>
            <person name="Zhao L."/>
            <person name="Wei J.T."/>
            <person name="Ye R.Z."/>
            <person name="Que T.C."/>
            <person name="Du C.H."/>
            <person name="Zhou Y.H."/>
            <person name="Cheng J.X."/>
            <person name="Dai P.F."/>
            <person name="Guo W.B."/>
            <person name="Han X.H."/>
            <person name="Huang E.J."/>
            <person name="Li L.F."/>
            <person name="Wei W."/>
            <person name="Gao Y.C."/>
            <person name="Liu J.Z."/>
            <person name="Shao H.Z."/>
            <person name="Wang X."/>
            <person name="Wang C.C."/>
            <person name="Yang T.C."/>
            <person name="Huo Q.B."/>
            <person name="Li W."/>
            <person name="Chen H.Y."/>
            <person name="Chen S.E."/>
            <person name="Zhou L.G."/>
            <person name="Ni X.B."/>
            <person name="Tian J.H."/>
            <person name="Sheng Y."/>
            <person name="Liu T."/>
            <person name="Pan Y.S."/>
            <person name="Xia L.Y."/>
            <person name="Li J."/>
            <person name="Zhao F."/>
            <person name="Cao W.C."/>
        </authorList>
    </citation>
    <scope>NUCLEOTIDE SEQUENCE [LARGE SCALE GENOMIC DNA]</scope>
    <source>
        <strain evidence="1">HaeL-2018</strain>
    </source>
</reference>
<proteinExistence type="predicted"/>
<organism evidence="1 2">
    <name type="scientific">Haemaphysalis longicornis</name>
    <name type="common">Bush tick</name>
    <dbReference type="NCBI Taxonomy" id="44386"/>
    <lineage>
        <taxon>Eukaryota</taxon>
        <taxon>Metazoa</taxon>
        <taxon>Ecdysozoa</taxon>
        <taxon>Arthropoda</taxon>
        <taxon>Chelicerata</taxon>
        <taxon>Arachnida</taxon>
        <taxon>Acari</taxon>
        <taxon>Parasitiformes</taxon>
        <taxon>Ixodida</taxon>
        <taxon>Ixodoidea</taxon>
        <taxon>Ixodidae</taxon>
        <taxon>Haemaphysalinae</taxon>
        <taxon>Haemaphysalis</taxon>
    </lineage>
</organism>